<accession>A0ABQ7AAR4</accession>
<sequence>MLFSLPLLCFPFLSCVVMSTVFLALNYGGAVFSGQDGAQLDPTEVSPSDDATMVESEANME</sequence>
<feature type="region of interest" description="Disordered" evidence="1">
    <location>
        <begin position="33"/>
        <end position="61"/>
    </location>
</feature>
<evidence type="ECO:0000313" key="3">
    <source>
        <dbReference type="Proteomes" id="UP000266723"/>
    </source>
</evidence>
<evidence type="ECO:0000313" key="2">
    <source>
        <dbReference type="EMBL" id="KAF3494777.1"/>
    </source>
</evidence>
<proteinExistence type="predicted"/>
<dbReference type="Proteomes" id="UP000266723">
    <property type="component" value="Unassembled WGS sequence"/>
</dbReference>
<reference evidence="2 3" key="1">
    <citation type="journal article" date="2020" name="BMC Genomics">
        <title>Intraspecific diversification of the crop wild relative Brassica cretica Lam. using demographic model selection.</title>
        <authorList>
            <person name="Kioukis A."/>
            <person name="Michalopoulou V.A."/>
            <person name="Briers L."/>
            <person name="Pirintsos S."/>
            <person name="Studholme D.J."/>
            <person name="Pavlidis P."/>
            <person name="Sarris P.F."/>
        </authorList>
    </citation>
    <scope>NUCLEOTIDE SEQUENCE [LARGE SCALE GENOMIC DNA]</scope>
    <source>
        <strain evidence="3">cv. PFS-1207/04</strain>
    </source>
</reference>
<comment type="caution">
    <text evidence="2">The sequence shown here is derived from an EMBL/GenBank/DDBJ whole genome shotgun (WGS) entry which is preliminary data.</text>
</comment>
<name>A0ABQ7AAR4_BRACR</name>
<organism evidence="2 3">
    <name type="scientific">Brassica cretica</name>
    <name type="common">Mustard</name>
    <dbReference type="NCBI Taxonomy" id="69181"/>
    <lineage>
        <taxon>Eukaryota</taxon>
        <taxon>Viridiplantae</taxon>
        <taxon>Streptophyta</taxon>
        <taxon>Embryophyta</taxon>
        <taxon>Tracheophyta</taxon>
        <taxon>Spermatophyta</taxon>
        <taxon>Magnoliopsida</taxon>
        <taxon>eudicotyledons</taxon>
        <taxon>Gunneridae</taxon>
        <taxon>Pentapetalae</taxon>
        <taxon>rosids</taxon>
        <taxon>malvids</taxon>
        <taxon>Brassicales</taxon>
        <taxon>Brassicaceae</taxon>
        <taxon>Brassiceae</taxon>
        <taxon>Brassica</taxon>
    </lineage>
</organism>
<evidence type="ECO:0000256" key="1">
    <source>
        <dbReference type="SAM" id="MobiDB-lite"/>
    </source>
</evidence>
<keyword evidence="3" id="KW-1185">Reference proteome</keyword>
<protein>
    <submittedName>
        <fullName evidence="2">Uncharacterized protein</fullName>
    </submittedName>
</protein>
<dbReference type="EMBL" id="QGKV02002055">
    <property type="protein sequence ID" value="KAF3494777.1"/>
    <property type="molecule type" value="Genomic_DNA"/>
</dbReference>
<gene>
    <name evidence="2" type="ORF">DY000_02056515</name>
</gene>